<evidence type="ECO:0000313" key="2">
    <source>
        <dbReference type="EMBL" id="PVE45274.1"/>
    </source>
</evidence>
<dbReference type="CDD" id="cd12809">
    <property type="entry name" value="Esterase_713_like-2"/>
    <property type="match status" value="1"/>
</dbReference>
<feature type="domain" description="AB hydrolase-1" evidence="1">
    <location>
        <begin position="60"/>
        <end position="231"/>
    </location>
</feature>
<dbReference type="InterPro" id="IPR050228">
    <property type="entry name" value="Carboxylesterase_BioH"/>
</dbReference>
<dbReference type="EMBL" id="QDDR01000016">
    <property type="protein sequence ID" value="PVE45274.1"/>
    <property type="molecule type" value="Genomic_DNA"/>
</dbReference>
<dbReference type="RefSeq" id="WP_107751771.1">
    <property type="nucleotide sequence ID" value="NZ_QBKF01000005.1"/>
</dbReference>
<dbReference type="Proteomes" id="UP000244810">
    <property type="component" value="Unassembled WGS sequence"/>
</dbReference>
<dbReference type="OrthoDB" id="7820973at2"/>
<dbReference type="SUPFAM" id="SSF53474">
    <property type="entry name" value="alpha/beta-Hydrolases"/>
    <property type="match status" value="1"/>
</dbReference>
<gene>
    <name evidence="2" type="ORF">DDE23_22135</name>
</gene>
<dbReference type="PANTHER" id="PTHR43194:SF4">
    <property type="entry name" value="AB HYDROLASE-1 DOMAIN-CONTAINING PROTEIN"/>
    <property type="match status" value="1"/>
</dbReference>
<keyword evidence="3" id="KW-1185">Reference proteome</keyword>
<name>A0A2T7UKS9_9RHOB</name>
<organism evidence="2 3">
    <name type="scientific">Pararhodobacter aggregans</name>
    <dbReference type="NCBI Taxonomy" id="404875"/>
    <lineage>
        <taxon>Bacteria</taxon>
        <taxon>Pseudomonadati</taxon>
        <taxon>Pseudomonadota</taxon>
        <taxon>Alphaproteobacteria</taxon>
        <taxon>Rhodobacterales</taxon>
        <taxon>Paracoccaceae</taxon>
        <taxon>Pararhodobacter</taxon>
    </lineage>
</organism>
<proteinExistence type="predicted"/>
<dbReference type="Gene3D" id="3.40.50.1820">
    <property type="entry name" value="alpha/beta hydrolase"/>
    <property type="match status" value="1"/>
</dbReference>
<protein>
    <submittedName>
        <fullName evidence="2">Lysophospholipase</fullName>
    </submittedName>
</protein>
<dbReference type="InterPro" id="IPR000073">
    <property type="entry name" value="AB_hydrolase_1"/>
</dbReference>
<dbReference type="AlphaFoldDB" id="A0A2T7UKS9"/>
<dbReference type="PANTHER" id="PTHR43194">
    <property type="entry name" value="HYDROLASE ALPHA/BETA FOLD FAMILY"/>
    <property type="match status" value="1"/>
</dbReference>
<sequence>MTRSFRPEDLHAASPAPLTLAAQGFFWTGIEWVETAGGPAIRGQMYVEYWIPAALGYRTPLVLVHGGGGQGLDMLGTADGRPGWVQHFVRAGHPVYVVDRPGHGRSPHHPDAMGAMGPLPPPAFIERAFTRPEGWPEQYPSAARHDQWPDGGRPGDPGFDAFLAGSGPMMTDLGRHHLDCQRGLVELLERIGPAVVLTHSAGAPTGWLAADARPDLVRALLAVEPVGPPFASRPTGTLSWGLTAAPLSFEPPAASPEDIARENRAPARAGDLECLVQAEPARQLPRLAQVPVTIFTAEASWMAHDNHGTVDFLRQAGVGCDHVRLEEHGLRGNGHAMMLEKNSDAVAALIAGWVRDASDPAA</sequence>
<comment type="caution">
    <text evidence="2">The sequence shown here is derived from an EMBL/GenBank/DDBJ whole genome shotgun (WGS) entry which is preliminary data.</text>
</comment>
<evidence type="ECO:0000259" key="1">
    <source>
        <dbReference type="Pfam" id="PF00561"/>
    </source>
</evidence>
<accession>A0A2T7UKS9</accession>
<evidence type="ECO:0000313" key="3">
    <source>
        <dbReference type="Proteomes" id="UP000244810"/>
    </source>
</evidence>
<dbReference type="Pfam" id="PF00561">
    <property type="entry name" value="Abhydrolase_1"/>
    <property type="match status" value="1"/>
</dbReference>
<dbReference type="InterPro" id="IPR029058">
    <property type="entry name" value="AB_hydrolase_fold"/>
</dbReference>
<reference evidence="2 3" key="1">
    <citation type="journal article" date="2011" name="Syst. Appl. Microbiol.">
        <title>Defluviimonas denitrificans gen. nov., sp. nov., and Pararhodobacter aggregans gen. nov., sp. nov., non-phototrophic Rhodobacteraceae from the biofilter of a marine aquaculture.</title>
        <authorList>
            <person name="Foesel B.U."/>
            <person name="Drake H.L."/>
            <person name="Schramm A."/>
        </authorList>
    </citation>
    <scope>NUCLEOTIDE SEQUENCE [LARGE SCALE GENOMIC DNA]</scope>
    <source>
        <strain evidence="2 3">D1-19</strain>
    </source>
</reference>